<evidence type="ECO:0000313" key="2">
    <source>
        <dbReference type="EMBL" id="OQV12279.1"/>
    </source>
</evidence>
<evidence type="ECO:0000313" key="3">
    <source>
        <dbReference type="Proteomes" id="UP000192578"/>
    </source>
</evidence>
<name>A0A1W0WAN8_HYPEX</name>
<organism evidence="2 3">
    <name type="scientific">Hypsibius exemplaris</name>
    <name type="common">Freshwater tardigrade</name>
    <dbReference type="NCBI Taxonomy" id="2072580"/>
    <lineage>
        <taxon>Eukaryota</taxon>
        <taxon>Metazoa</taxon>
        <taxon>Ecdysozoa</taxon>
        <taxon>Tardigrada</taxon>
        <taxon>Eutardigrada</taxon>
        <taxon>Parachela</taxon>
        <taxon>Hypsibioidea</taxon>
        <taxon>Hypsibiidae</taxon>
        <taxon>Hypsibius</taxon>
    </lineage>
</organism>
<keyword evidence="3" id="KW-1185">Reference proteome</keyword>
<feature type="transmembrane region" description="Helical" evidence="1">
    <location>
        <begin position="51"/>
        <end position="72"/>
    </location>
</feature>
<comment type="caution">
    <text evidence="2">The sequence shown here is derived from an EMBL/GenBank/DDBJ whole genome shotgun (WGS) entry which is preliminary data.</text>
</comment>
<dbReference type="AlphaFoldDB" id="A0A1W0WAN8"/>
<dbReference type="Proteomes" id="UP000192578">
    <property type="component" value="Unassembled WGS sequence"/>
</dbReference>
<reference evidence="3" key="1">
    <citation type="submission" date="2017-01" db="EMBL/GenBank/DDBJ databases">
        <title>Comparative genomics of anhydrobiosis in the tardigrade Hypsibius dujardini.</title>
        <authorList>
            <person name="Yoshida Y."/>
            <person name="Koutsovoulos G."/>
            <person name="Laetsch D."/>
            <person name="Stevens L."/>
            <person name="Kumar S."/>
            <person name="Horikawa D."/>
            <person name="Ishino K."/>
            <person name="Komine S."/>
            <person name="Tomita M."/>
            <person name="Blaxter M."/>
            <person name="Arakawa K."/>
        </authorList>
    </citation>
    <scope>NUCLEOTIDE SEQUENCE [LARGE SCALE GENOMIC DNA]</scope>
    <source>
        <strain evidence="3">Z151</strain>
    </source>
</reference>
<keyword evidence="1" id="KW-1133">Transmembrane helix</keyword>
<dbReference type="EMBL" id="MTYJ01000149">
    <property type="protein sequence ID" value="OQV12279.1"/>
    <property type="molecule type" value="Genomic_DNA"/>
</dbReference>
<sequence length="369" mass="40187">MPDGWRLQLAFQSAGPSCSDTQFSVTTNVLRLLQTGVSCDVFLGAGKKMTVWNALICVTFVMTFVVAVGRVNGALPANYMRMSANQKQDVLWKQVLRNPYPMNRLPTVGPTAANFSKLFVPAFLKTSFTWTGDEMPPGRARILHNYGVVCKVDLDVFSDSPFSGVFSTGGVGVLRLSLAQLSNDSFPVGVALKILVDGRNSQNFVLVNTVEGQGTNRNFFAKTMRNIFPPAGPYGRELNPAEKAFQQAIFENLPGGPLDHPADFNNVPLYEQAAVGSDGRNVSTVVAPYEISLRPNPALAYDENDPADFRRHLVAIPAGTLLYTVAVKRTLDEDDGTVIGQLTSRSAMVASPYGDEVLFFNHAKKAWQA</sequence>
<evidence type="ECO:0000256" key="1">
    <source>
        <dbReference type="SAM" id="Phobius"/>
    </source>
</evidence>
<protein>
    <submittedName>
        <fullName evidence="2">Uncharacterized protein</fullName>
    </submittedName>
</protein>
<dbReference type="OrthoDB" id="2094222at2759"/>
<proteinExistence type="predicted"/>
<gene>
    <name evidence="2" type="ORF">BV898_13470</name>
</gene>
<keyword evidence="1" id="KW-0472">Membrane</keyword>
<keyword evidence="1" id="KW-0812">Transmembrane</keyword>
<accession>A0A1W0WAN8</accession>